<proteinExistence type="inferred from homology"/>
<dbReference type="InterPro" id="IPR001865">
    <property type="entry name" value="Ribosomal_uS2"/>
</dbReference>
<keyword evidence="2 4" id="KW-0689">Ribosomal protein</keyword>
<organism evidence="6 7">
    <name type="scientific">Schizophyllum amplum</name>
    <dbReference type="NCBI Taxonomy" id="97359"/>
    <lineage>
        <taxon>Eukaryota</taxon>
        <taxon>Fungi</taxon>
        <taxon>Dikarya</taxon>
        <taxon>Basidiomycota</taxon>
        <taxon>Agaricomycotina</taxon>
        <taxon>Agaricomycetes</taxon>
        <taxon>Agaricomycetidae</taxon>
        <taxon>Agaricales</taxon>
        <taxon>Schizophyllaceae</taxon>
        <taxon>Schizophyllum</taxon>
    </lineage>
</organism>
<dbReference type="Pfam" id="PF00318">
    <property type="entry name" value="Ribosomal_S2"/>
    <property type="match status" value="2"/>
</dbReference>
<dbReference type="GO" id="GO:0003735">
    <property type="term" value="F:structural constituent of ribosome"/>
    <property type="evidence" value="ECO:0007669"/>
    <property type="project" value="InterPro"/>
</dbReference>
<reference evidence="6 7" key="1">
    <citation type="journal article" date="2019" name="New Phytol.">
        <title>Comparative genomics reveals unique wood-decay strategies and fruiting body development in the Schizophyllaceae.</title>
        <authorList>
            <person name="Almasi E."/>
            <person name="Sahu N."/>
            <person name="Krizsan K."/>
            <person name="Balint B."/>
            <person name="Kovacs G.M."/>
            <person name="Kiss B."/>
            <person name="Cseklye J."/>
            <person name="Drula E."/>
            <person name="Henrissat B."/>
            <person name="Nagy I."/>
            <person name="Chovatia M."/>
            <person name="Adam C."/>
            <person name="LaButti K."/>
            <person name="Lipzen A."/>
            <person name="Riley R."/>
            <person name="Grigoriev I.V."/>
            <person name="Nagy L.G."/>
        </authorList>
    </citation>
    <scope>NUCLEOTIDE SEQUENCE [LARGE SCALE GENOMIC DNA]</scope>
    <source>
        <strain evidence="6 7">NL-1724</strain>
    </source>
</reference>
<evidence type="ECO:0000256" key="5">
    <source>
        <dbReference type="SAM" id="MobiDB-lite"/>
    </source>
</evidence>
<dbReference type="SUPFAM" id="SSF52313">
    <property type="entry name" value="Ribosomal protein S2"/>
    <property type="match status" value="1"/>
</dbReference>
<comment type="similarity">
    <text evidence="1 4">Belongs to the universal ribosomal protein uS2 family.</text>
</comment>
<dbReference type="PANTHER" id="PTHR12534">
    <property type="entry name" value="30S RIBOSOMAL PROTEIN S2 PROKARYOTIC AND ORGANELLAR"/>
    <property type="match status" value="1"/>
</dbReference>
<dbReference type="GO" id="GO:0005763">
    <property type="term" value="C:mitochondrial small ribosomal subunit"/>
    <property type="evidence" value="ECO:0007669"/>
    <property type="project" value="TreeGrafter"/>
</dbReference>
<dbReference type="InterPro" id="IPR023591">
    <property type="entry name" value="Ribosomal_uS2_flav_dom_sf"/>
</dbReference>
<accession>A0A550CAF8</accession>
<comment type="caution">
    <text evidence="6">The sequence shown here is derived from an EMBL/GenBank/DDBJ whole genome shotgun (WGS) entry which is preliminary data.</text>
</comment>
<feature type="compositionally biased region" description="Basic and acidic residues" evidence="5">
    <location>
        <begin position="313"/>
        <end position="345"/>
    </location>
</feature>
<dbReference type="GO" id="GO:0006412">
    <property type="term" value="P:translation"/>
    <property type="evidence" value="ECO:0007669"/>
    <property type="project" value="InterPro"/>
</dbReference>
<dbReference type="STRING" id="97359.A0A550CAF8"/>
<keyword evidence="7" id="KW-1185">Reference proteome</keyword>
<evidence type="ECO:0000256" key="3">
    <source>
        <dbReference type="ARBA" id="ARBA00023274"/>
    </source>
</evidence>
<evidence type="ECO:0000256" key="1">
    <source>
        <dbReference type="ARBA" id="ARBA00006242"/>
    </source>
</evidence>
<evidence type="ECO:0000256" key="2">
    <source>
        <dbReference type="ARBA" id="ARBA00022980"/>
    </source>
</evidence>
<gene>
    <name evidence="6" type="ORF">BD626DRAFT_405312</name>
</gene>
<dbReference type="HAMAP" id="MF_00291_B">
    <property type="entry name" value="Ribosomal_uS2_B"/>
    <property type="match status" value="1"/>
</dbReference>
<dbReference type="InterPro" id="IPR018130">
    <property type="entry name" value="Ribosomal_uS2_CS"/>
</dbReference>
<feature type="region of interest" description="Disordered" evidence="5">
    <location>
        <begin position="272"/>
        <end position="296"/>
    </location>
</feature>
<dbReference type="Proteomes" id="UP000320762">
    <property type="component" value="Unassembled WGS sequence"/>
</dbReference>
<dbReference type="PROSITE" id="PS00963">
    <property type="entry name" value="RIBOSOMAL_S2_2"/>
    <property type="match status" value="1"/>
</dbReference>
<evidence type="ECO:0000313" key="6">
    <source>
        <dbReference type="EMBL" id="TRM61787.1"/>
    </source>
</evidence>
<feature type="region of interest" description="Disordered" evidence="5">
    <location>
        <begin position="313"/>
        <end position="346"/>
    </location>
</feature>
<dbReference type="OrthoDB" id="2320368at2759"/>
<name>A0A550CAF8_9AGAR</name>
<dbReference type="InterPro" id="IPR005706">
    <property type="entry name" value="Ribosomal_uS2_bac/mit/plastid"/>
</dbReference>
<dbReference type="PANTHER" id="PTHR12534:SF0">
    <property type="entry name" value="SMALL RIBOSOMAL SUBUNIT PROTEIN US2M"/>
    <property type="match status" value="1"/>
</dbReference>
<sequence length="430" mass="48076">MLRPRLSTSRRSVTKVITRGVQLASQHKPLETEADWTALQLERAHVSQLKNVFDAQGPVLTDESRWRLRDSLRKPPAEATISALLAAGAHFGHSTSRLNPNFMPYAYGTRGGITIIDLDHTLPLLRRATQLARSVAYRGGQILFLGTRPDLRPVVQKAAERLGPGNGYYIADRWLPGTLTNRFSMLSPDDFKRYNLLPDLVVILNPIQNAVAIRELAVEHVPTIGIVDSNADPRLVMYPIPANDESTRVAEIVAGVISIAAREGVHLREQEGAVEARKRLAEDDAKEENDKELSTGQRDELVQLIRRVESRAKLEKHGDDPVTKKPKSESEILSYRRQDTKKESAHAPAQKLVEVAGILRLQEAFYPSELHEPLQKFATFLEAVAWEGNGYSLDLQTSMDIAIERFVQTHPEDARRLLSVPPPQTTEQSI</sequence>
<dbReference type="NCBIfam" id="TIGR01011">
    <property type="entry name" value="rpsB_bact"/>
    <property type="match status" value="1"/>
</dbReference>
<dbReference type="CDD" id="cd01425">
    <property type="entry name" value="RPS2"/>
    <property type="match status" value="1"/>
</dbReference>
<keyword evidence="3 4" id="KW-0687">Ribonucleoprotein</keyword>
<dbReference type="PRINTS" id="PR00395">
    <property type="entry name" value="RIBOSOMALS2"/>
</dbReference>
<protein>
    <submittedName>
        <fullName evidence="6">Ribosomal protein S2, flavodoxin-like domain-containing protein</fullName>
    </submittedName>
</protein>
<dbReference type="PROSITE" id="PS00962">
    <property type="entry name" value="RIBOSOMAL_S2_1"/>
    <property type="match status" value="1"/>
</dbReference>
<evidence type="ECO:0000313" key="7">
    <source>
        <dbReference type="Proteomes" id="UP000320762"/>
    </source>
</evidence>
<evidence type="ECO:0000256" key="4">
    <source>
        <dbReference type="RuleBase" id="RU003631"/>
    </source>
</evidence>
<dbReference type="Gene3D" id="3.40.50.10490">
    <property type="entry name" value="Glucose-6-phosphate isomerase like protein, domain 1"/>
    <property type="match status" value="1"/>
</dbReference>
<dbReference type="AlphaFoldDB" id="A0A550CAF8"/>
<dbReference type="EMBL" id="VDMD01000015">
    <property type="protein sequence ID" value="TRM61787.1"/>
    <property type="molecule type" value="Genomic_DNA"/>
</dbReference>